<evidence type="ECO:0000256" key="1">
    <source>
        <dbReference type="ARBA" id="ARBA00023157"/>
    </source>
</evidence>
<dbReference type="SUPFAM" id="SSF52833">
    <property type="entry name" value="Thioredoxin-like"/>
    <property type="match status" value="1"/>
</dbReference>
<evidence type="ECO:0000313" key="3">
    <source>
        <dbReference type="EMBL" id="KNE67781.1"/>
    </source>
</evidence>
<organism evidence="3 4">
    <name type="scientific">Allomyces macrogynus (strain ATCC 38327)</name>
    <name type="common">Allomyces javanicus var. macrogynus</name>
    <dbReference type="NCBI Taxonomy" id="578462"/>
    <lineage>
        <taxon>Eukaryota</taxon>
        <taxon>Fungi</taxon>
        <taxon>Fungi incertae sedis</taxon>
        <taxon>Blastocladiomycota</taxon>
        <taxon>Blastocladiomycetes</taxon>
        <taxon>Blastocladiales</taxon>
        <taxon>Blastocladiaceae</taxon>
        <taxon>Allomyces</taxon>
    </lineage>
</organism>
<dbReference type="Pfam" id="PF00085">
    <property type="entry name" value="Thioredoxin"/>
    <property type="match status" value="1"/>
</dbReference>
<dbReference type="EMBL" id="GG745354">
    <property type="protein sequence ID" value="KNE67781.1"/>
    <property type="molecule type" value="Genomic_DNA"/>
</dbReference>
<dbReference type="Gene3D" id="3.40.30.10">
    <property type="entry name" value="Glutaredoxin"/>
    <property type="match status" value="1"/>
</dbReference>
<feature type="domain" description="Thioredoxin" evidence="2">
    <location>
        <begin position="8"/>
        <end position="120"/>
    </location>
</feature>
<sequence length="120" mass="12467">MSQALVSTHTLTPAHPSTMATRVHSFNQIQGAIASGSAVAVCFSAEWSGPSRAMAPVFDQLAMTTPGVWFLTCDIDSVPGVDQEYGVHAVPVFMFFKGGVKVNAVTGGNASAIQQAVNAL</sequence>
<gene>
    <name evidence="3" type="ORF">AMAG_19710</name>
</gene>
<protein>
    <recommendedName>
        <fullName evidence="2">Thioredoxin domain-containing protein</fullName>
    </recommendedName>
</protein>
<evidence type="ECO:0000259" key="2">
    <source>
        <dbReference type="PROSITE" id="PS51352"/>
    </source>
</evidence>
<keyword evidence="1" id="KW-1015">Disulfide bond</keyword>
<dbReference type="AlphaFoldDB" id="A0A0L0SZ46"/>
<name>A0A0L0SZ46_ALLM3</name>
<proteinExistence type="predicted"/>
<dbReference type="PANTHER" id="PTHR46115">
    <property type="entry name" value="THIOREDOXIN-LIKE PROTEIN 1"/>
    <property type="match status" value="1"/>
</dbReference>
<keyword evidence="4" id="KW-1185">Reference proteome</keyword>
<dbReference type="PROSITE" id="PS51352">
    <property type="entry name" value="THIOREDOXIN_2"/>
    <property type="match status" value="1"/>
</dbReference>
<reference evidence="3 4" key="1">
    <citation type="submission" date="2009-11" db="EMBL/GenBank/DDBJ databases">
        <title>Annotation of Allomyces macrogynus ATCC 38327.</title>
        <authorList>
            <consortium name="The Broad Institute Genome Sequencing Platform"/>
            <person name="Russ C."/>
            <person name="Cuomo C."/>
            <person name="Burger G."/>
            <person name="Gray M.W."/>
            <person name="Holland P.W.H."/>
            <person name="King N."/>
            <person name="Lang F.B.F."/>
            <person name="Roger A.J."/>
            <person name="Ruiz-Trillo I."/>
            <person name="Young S.K."/>
            <person name="Zeng Q."/>
            <person name="Gargeya S."/>
            <person name="Fitzgerald M."/>
            <person name="Haas B."/>
            <person name="Abouelleil A."/>
            <person name="Alvarado L."/>
            <person name="Arachchi H.M."/>
            <person name="Berlin A."/>
            <person name="Chapman S.B."/>
            <person name="Gearin G."/>
            <person name="Goldberg J."/>
            <person name="Griggs A."/>
            <person name="Gujja S."/>
            <person name="Hansen M."/>
            <person name="Heiman D."/>
            <person name="Howarth C."/>
            <person name="Larimer J."/>
            <person name="Lui A."/>
            <person name="MacDonald P.J.P."/>
            <person name="McCowen C."/>
            <person name="Montmayeur A."/>
            <person name="Murphy C."/>
            <person name="Neiman D."/>
            <person name="Pearson M."/>
            <person name="Priest M."/>
            <person name="Roberts A."/>
            <person name="Saif S."/>
            <person name="Shea T."/>
            <person name="Sisk P."/>
            <person name="Stolte C."/>
            <person name="Sykes S."/>
            <person name="Wortman J."/>
            <person name="Nusbaum C."/>
            <person name="Birren B."/>
        </authorList>
    </citation>
    <scope>NUCLEOTIDE SEQUENCE [LARGE SCALE GENOMIC DNA]</scope>
    <source>
        <strain evidence="3 4">ATCC 38327</strain>
    </source>
</reference>
<dbReference type="OrthoDB" id="19690at2759"/>
<dbReference type="InterPro" id="IPR013766">
    <property type="entry name" value="Thioredoxin_domain"/>
</dbReference>
<dbReference type="eggNOG" id="KOG0907">
    <property type="taxonomic scope" value="Eukaryota"/>
</dbReference>
<dbReference type="InterPro" id="IPR036249">
    <property type="entry name" value="Thioredoxin-like_sf"/>
</dbReference>
<dbReference type="VEuPathDB" id="FungiDB:AMAG_19710"/>
<accession>A0A0L0SZ46</accession>
<dbReference type="STRING" id="578462.A0A0L0SZ46"/>
<evidence type="ECO:0000313" key="4">
    <source>
        <dbReference type="Proteomes" id="UP000054350"/>
    </source>
</evidence>
<dbReference type="Proteomes" id="UP000054350">
    <property type="component" value="Unassembled WGS sequence"/>
</dbReference>
<reference evidence="4" key="2">
    <citation type="submission" date="2009-11" db="EMBL/GenBank/DDBJ databases">
        <title>The Genome Sequence of Allomyces macrogynus strain ATCC 38327.</title>
        <authorList>
            <consortium name="The Broad Institute Genome Sequencing Platform"/>
            <person name="Russ C."/>
            <person name="Cuomo C."/>
            <person name="Shea T."/>
            <person name="Young S.K."/>
            <person name="Zeng Q."/>
            <person name="Koehrsen M."/>
            <person name="Haas B."/>
            <person name="Borodovsky M."/>
            <person name="Guigo R."/>
            <person name="Alvarado L."/>
            <person name="Berlin A."/>
            <person name="Borenstein D."/>
            <person name="Chen Z."/>
            <person name="Engels R."/>
            <person name="Freedman E."/>
            <person name="Gellesch M."/>
            <person name="Goldberg J."/>
            <person name="Griggs A."/>
            <person name="Gujja S."/>
            <person name="Heiman D."/>
            <person name="Hepburn T."/>
            <person name="Howarth C."/>
            <person name="Jen D."/>
            <person name="Larson L."/>
            <person name="Lewis B."/>
            <person name="Mehta T."/>
            <person name="Park D."/>
            <person name="Pearson M."/>
            <person name="Roberts A."/>
            <person name="Saif S."/>
            <person name="Shenoy N."/>
            <person name="Sisk P."/>
            <person name="Stolte C."/>
            <person name="Sykes S."/>
            <person name="Walk T."/>
            <person name="White J."/>
            <person name="Yandava C."/>
            <person name="Burger G."/>
            <person name="Gray M.W."/>
            <person name="Holland P.W.H."/>
            <person name="King N."/>
            <person name="Lang F.B.F."/>
            <person name="Roger A.J."/>
            <person name="Ruiz-Trillo I."/>
            <person name="Lander E."/>
            <person name="Nusbaum C."/>
        </authorList>
    </citation>
    <scope>NUCLEOTIDE SEQUENCE [LARGE SCALE GENOMIC DNA]</scope>
    <source>
        <strain evidence="4">ATCC 38327</strain>
    </source>
</reference>
<dbReference type="CDD" id="cd02947">
    <property type="entry name" value="TRX_family"/>
    <property type="match status" value="1"/>
</dbReference>